<accession>A0A655PSC6</accession>
<name>A0A655PSC6_VIBCL</name>
<sequence length="75" mass="8893">MDRDRANVGKATQCKRDDDLAMLRKQRFMLNKVNESDKFVHHHFLTDVGTCRQHFVTWNANHPCQWSKQITEHGL</sequence>
<organism evidence="1 2">
    <name type="scientific">Vibrio cholerae</name>
    <dbReference type="NCBI Taxonomy" id="666"/>
    <lineage>
        <taxon>Bacteria</taxon>
        <taxon>Pseudomonadati</taxon>
        <taxon>Pseudomonadota</taxon>
        <taxon>Gammaproteobacteria</taxon>
        <taxon>Vibrionales</taxon>
        <taxon>Vibrionaceae</taxon>
        <taxon>Vibrio</taxon>
    </lineage>
</organism>
<proteinExistence type="predicted"/>
<dbReference type="Proteomes" id="UP000044806">
    <property type="component" value="Unassembled WGS sequence"/>
</dbReference>
<dbReference type="EMBL" id="CWOW01000004">
    <property type="protein sequence ID" value="CSA26240.1"/>
    <property type="molecule type" value="Genomic_DNA"/>
</dbReference>
<evidence type="ECO:0000313" key="1">
    <source>
        <dbReference type="EMBL" id="CSA26240.1"/>
    </source>
</evidence>
<evidence type="ECO:0000313" key="2">
    <source>
        <dbReference type="Proteomes" id="UP000044806"/>
    </source>
</evidence>
<dbReference type="AlphaFoldDB" id="A0A655PSC6"/>
<reference evidence="1 2" key="1">
    <citation type="submission" date="2015-07" db="EMBL/GenBank/DDBJ databases">
        <authorList>
            <consortium name="Pathogen Informatics"/>
        </authorList>
    </citation>
    <scope>NUCLEOTIDE SEQUENCE [LARGE SCALE GENOMIC DNA]</scope>
    <source>
        <strain evidence="1 2">A51</strain>
    </source>
</reference>
<protein>
    <submittedName>
        <fullName evidence="1">Uncharacterized protein</fullName>
    </submittedName>
</protein>
<gene>
    <name evidence="1" type="ORF">ERS013165_01163</name>
</gene>